<evidence type="ECO:0000256" key="7">
    <source>
        <dbReference type="ARBA" id="ARBA00022723"/>
    </source>
</evidence>
<dbReference type="RefSeq" id="WP_237260859.1">
    <property type="nucleotide sequence ID" value="NZ_AP024202.1"/>
</dbReference>
<evidence type="ECO:0000256" key="6">
    <source>
        <dbReference type="ARBA" id="ARBA00022679"/>
    </source>
</evidence>
<dbReference type="NCBIfam" id="NF006877">
    <property type="entry name" value="PRK09375.1-1"/>
    <property type="match status" value="1"/>
</dbReference>
<keyword evidence="5" id="KW-0662">Pyridine nucleotide biosynthesis</keyword>
<keyword evidence="9" id="KW-0411">Iron-sulfur</keyword>
<evidence type="ECO:0000313" key="11">
    <source>
        <dbReference type="EMBL" id="BCN93608.1"/>
    </source>
</evidence>
<proteinExistence type="predicted"/>
<dbReference type="NCBIfam" id="TIGR00550">
    <property type="entry name" value="nadA"/>
    <property type="match status" value="1"/>
</dbReference>
<dbReference type="EC" id="2.5.1.72" evidence="3 10"/>
<keyword evidence="4" id="KW-0004">4Fe-4S</keyword>
<dbReference type="SUPFAM" id="SSF142754">
    <property type="entry name" value="NadA-like"/>
    <property type="match status" value="1"/>
</dbReference>
<dbReference type="NCBIfam" id="NF006878">
    <property type="entry name" value="PRK09375.1-2"/>
    <property type="match status" value="1"/>
</dbReference>
<dbReference type="Pfam" id="PF02445">
    <property type="entry name" value="NadA"/>
    <property type="match status" value="1"/>
</dbReference>
<comment type="pathway">
    <text evidence="2">Cofactor biosynthesis; NAD(+) biosynthesis; quinolinate from iminoaspartate: step 1/1.</text>
</comment>
<evidence type="ECO:0000256" key="8">
    <source>
        <dbReference type="ARBA" id="ARBA00023004"/>
    </source>
</evidence>
<organism evidence="11 12">
    <name type="scientific">Thiomicrorhabdus immobilis</name>
    <dbReference type="NCBI Taxonomy" id="2791037"/>
    <lineage>
        <taxon>Bacteria</taxon>
        <taxon>Pseudomonadati</taxon>
        <taxon>Pseudomonadota</taxon>
        <taxon>Gammaproteobacteria</taxon>
        <taxon>Thiotrichales</taxon>
        <taxon>Piscirickettsiaceae</taxon>
        <taxon>Thiomicrorhabdus</taxon>
    </lineage>
</organism>
<keyword evidence="7" id="KW-0479">Metal-binding</keyword>
<keyword evidence="8" id="KW-0408">Iron</keyword>
<evidence type="ECO:0000256" key="5">
    <source>
        <dbReference type="ARBA" id="ARBA00022642"/>
    </source>
</evidence>
<dbReference type="Gene3D" id="3.40.50.10800">
    <property type="entry name" value="NadA-like"/>
    <property type="match status" value="3"/>
</dbReference>
<name>A0ABN6CWW6_9GAMM</name>
<dbReference type="InterPro" id="IPR003473">
    <property type="entry name" value="NadA"/>
</dbReference>
<evidence type="ECO:0000313" key="12">
    <source>
        <dbReference type="Proteomes" id="UP001054820"/>
    </source>
</evidence>
<evidence type="ECO:0000256" key="9">
    <source>
        <dbReference type="ARBA" id="ARBA00023014"/>
    </source>
</evidence>
<evidence type="ECO:0000256" key="3">
    <source>
        <dbReference type="ARBA" id="ARBA00012669"/>
    </source>
</evidence>
<keyword evidence="12" id="KW-1185">Reference proteome</keyword>
<dbReference type="PANTHER" id="PTHR30573:SF0">
    <property type="entry name" value="QUINOLINATE SYNTHASE, CHLOROPLASTIC"/>
    <property type="match status" value="1"/>
</dbReference>
<dbReference type="Proteomes" id="UP001054820">
    <property type="component" value="Chromosome"/>
</dbReference>
<evidence type="ECO:0000256" key="4">
    <source>
        <dbReference type="ARBA" id="ARBA00022485"/>
    </source>
</evidence>
<dbReference type="PANTHER" id="PTHR30573">
    <property type="entry name" value="QUINOLINATE SYNTHETASE A"/>
    <property type="match status" value="1"/>
</dbReference>
<protein>
    <recommendedName>
        <fullName evidence="3 10">Quinolinate synthase</fullName>
        <ecNumber evidence="3 10">2.5.1.72</ecNumber>
    </recommendedName>
</protein>
<dbReference type="EMBL" id="AP024202">
    <property type="protein sequence ID" value="BCN93608.1"/>
    <property type="molecule type" value="Genomic_DNA"/>
</dbReference>
<evidence type="ECO:0000256" key="10">
    <source>
        <dbReference type="NCBIfam" id="TIGR00550"/>
    </source>
</evidence>
<sequence>MAQSISDTQQQKAQEKALNIPVQLESRIQKLAADAPTQPWLNEQQKTALKAEIKQLLKDNNAQLVAHYYVDDELQALAEETGGVVADSLEMANFGAQSTADMLVVCGVRFMGETAKMLSPEKTVLMPDLDATCSLDVGCPADEFAAFCAQYPDYTVVVYANTSAEVKAIADWVVTSGNALQIVNHLKEQGKKIIWAPDRHLGDWIEKQTGIEMIRWQGHCIVHDEFKTFELEALKQKHPKAKVLVHPESPSEVVDLADVVGSTKVLLNAVESMPDEEFIVATDYGIFYKMQQTAPHKKLYIAPTGSKVQSCNSCAHCPWMAMNGLENLRDCIKNRTGEIHIAEPIRQKALVSLQRMLDFSRKAGLVKSK</sequence>
<gene>
    <name evidence="11" type="primary">nadA</name>
    <name evidence="11" type="ORF">THMIRHAM_13930</name>
</gene>
<reference evidence="11" key="1">
    <citation type="journal article" date="2022" name="Arch. Microbiol.">
        <title>Thiomicrorhabdus immobilis sp. nov., a mesophilic sulfur-oxidizing bacterium isolated from sediment of a brackish lake in northern Japan.</title>
        <authorList>
            <person name="Kojima H."/>
            <person name="Mochizuki J."/>
            <person name="Kanda M."/>
            <person name="Watanabe T."/>
            <person name="Fukui M."/>
        </authorList>
    </citation>
    <scope>NUCLEOTIDE SEQUENCE</scope>
    <source>
        <strain evidence="11">Am19</strain>
    </source>
</reference>
<comment type="cofactor">
    <cofactor evidence="1">
        <name>[4Fe-4S] cluster</name>
        <dbReference type="ChEBI" id="CHEBI:49883"/>
    </cofactor>
</comment>
<keyword evidence="6" id="KW-0808">Transferase</keyword>
<evidence type="ECO:0000256" key="1">
    <source>
        <dbReference type="ARBA" id="ARBA00001966"/>
    </source>
</evidence>
<dbReference type="InterPro" id="IPR036094">
    <property type="entry name" value="NadA_sf"/>
</dbReference>
<accession>A0ABN6CWW6</accession>
<evidence type="ECO:0000256" key="2">
    <source>
        <dbReference type="ARBA" id="ARBA00005065"/>
    </source>
</evidence>